<feature type="compositionally biased region" description="Low complexity" evidence="1">
    <location>
        <begin position="1"/>
        <end position="18"/>
    </location>
</feature>
<dbReference type="InParanoid" id="A0A1Z5JND0"/>
<comment type="caution">
    <text evidence="2">The sequence shown here is derived from an EMBL/GenBank/DDBJ whole genome shotgun (WGS) entry which is preliminary data.</text>
</comment>
<evidence type="ECO:0000313" key="2">
    <source>
        <dbReference type="EMBL" id="GAX15494.1"/>
    </source>
</evidence>
<feature type="region of interest" description="Disordered" evidence="1">
    <location>
        <begin position="1"/>
        <end position="30"/>
    </location>
</feature>
<dbReference type="AlphaFoldDB" id="A0A1Z5JND0"/>
<keyword evidence="3" id="KW-1185">Reference proteome</keyword>
<evidence type="ECO:0000313" key="3">
    <source>
        <dbReference type="Proteomes" id="UP000198406"/>
    </source>
</evidence>
<reference evidence="2 3" key="1">
    <citation type="journal article" date="2015" name="Plant Cell">
        <title>Oil accumulation by the oleaginous diatom Fistulifera solaris as revealed by the genome and transcriptome.</title>
        <authorList>
            <person name="Tanaka T."/>
            <person name="Maeda Y."/>
            <person name="Veluchamy A."/>
            <person name="Tanaka M."/>
            <person name="Abida H."/>
            <person name="Marechal E."/>
            <person name="Bowler C."/>
            <person name="Muto M."/>
            <person name="Sunaga Y."/>
            <person name="Tanaka M."/>
            <person name="Yoshino T."/>
            <person name="Taniguchi T."/>
            <person name="Fukuda Y."/>
            <person name="Nemoto M."/>
            <person name="Matsumoto M."/>
            <person name="Wong P.S."/>
            <person name="Aburatani S."/>
            <person name="Fujibuchi W."/>
        </authorList>
    </citation>
    <scope>NUCLEOTIDE SEQUENCE [LARGE SCALE GENOMIC DNA]</scope>
    <source>
        <strain evidence="2 3">JPCC DA0580</strain>
    </source>
</reference>
<gene>
    <name evidence="2" type="ORF">FisN_8Lh206</name>
</gene>
<sequence>MGQAASKAVAKTAPAAVTQSAKRATPVVASSEEMPDDLLKFLHDAGPLKPTTKQKQQQSRPQRQWQVQSMRLAENVPGHDTKRTTSFSYRSDADETFRLDVVAFYPLLAQTYSVDQLYQQLSHGVSKTFESDMDKLHDTIRYLQLPLIMKDVQDNSYIGVRAKQIPFGLERTDSKQVKLVVQDLWEMEQQGNS</sequence>
<dbReference type="EMBL" id="BDSP01000092">
    <property type="protein sequence ID" value="GAX15494.1"/>
    <property type="molecule type" value="Genomic_DNA"/>
</dbReference>
<name>A0A1Z5JND0_FISSO</name>
<dbReference type="Proteomes" id="UP000198406">
    <property type="component" value="Unassembled WGS sequence"/>
</dbReference>
<feature type="compositionally biased region" description="Low complexity" evidence="1">
    <location>
        <begin position="50"/>
        <end position="64"/>
    </location>
</feature>
<accession>A0A1Z5JND0</accession>
<protein>
    <submittedName>
        <fullName evidence="2">Uncharacterized protein</fullName>
    </submittedName>
</protein>
<proteinExistence type="predicted"/>
<evidence type="ECO:0000256" key="1">
    <source>
        <dbReference type="SAM" id="MobiDB-lite"/>
    </source>
</evidence>
<organism evidence="2 3">
    <name type="scientific">Fistulifera solaris</name>
    <name type="common">Oleaginous diatom</name>
    <dbReference type="NCBI Taxonomy" id="1519565"/>
    <lineage>
        <taxon>Eukaryota</taxon>
        <taxon>Sar</taxon>
        <taxon>Stramenopiles</taxon>
        <taxon>Ochrophyta</taxon>
        <taxon>Bacillariophyta</taxon>
        <taxon>Bacillariophyceae</taxon>
        <taxon>Bacillariophycidae</taxon>
        <taxon>Naviculales</taxon>
        <taxon>Naviculaceae</taxon>
        <taxon>Fistulifera</taxon>
    </lineage>
</organism>
<feature type="region of interest" description="Disordered" evidence="1">
    <location>
        <begin position="42"/>
        <end position="64"/>
    </location>
</feature>